<name>A0A427HIG2_PRORE</name>
<dbReference type="OrthoDB" id="6466577at2"/>
<evidence type="ECO:0000313" key="2">
    <source>
        <dbReference type="EMBL" id="ELR5219092.1"/>
    </source>
</evidence>
<evidence type="ECO:0000256" key="1">
    <source>
        <dbReference type="SAM" id="Phobius"/>
    </source>
</evidence>
<dbReference type="EMBL" id="ABEXCJ040000008">
    <property type="protein sequence ID" value="ELR5219092.1"/>
    <property type="molecule type" value="Genomic_DNA"/>
</dbReference>
<dbReference type="RefSeq" id="WP_125892062.1">
    <property type="nucleotide sequence ID" value="NZ_RHRR02000001.1"/>
</dbReference>
<keyword evidence="1" id="KW-1133">Transmembrane helix</keyword>
<proteinExistence type="predicted"/>
<protein>
    <submittedName>
        <fullName evidence="3">Uncharacterized protein</fullName>
    </submittedName>
</protein>
<organism evidence="3">
    <name type="scientific">Providencia rettgeri</name>
    <dbReference type="NCBI Taxonomy" id="587"/>
    <lineage>
        <taxon>Bacteria</taxon>
        <taxon>Pseudomonadati</taxon>
        <taxon>Pseudomonadota</taxon>
        <taxon>Gammaproteobacteria</taxon>
        <taxon>Enterobacterales</taxon>
        <taxon>Morganellaceae</taxon>
        <taxon>Providencia</taxon>
    </lineage>
</organism>
<reference evidence="3" key="1">
    <citation type="submission" date="2024-02" db="EMBL/GenBank/DDBJ databases">
        <authorList>
            <consortium name="Clinical and Environmental Microbiology Branch: Whole genome sequencing antimicrobial resistance pathogens in the healthcare setting"/>
        </authorList>
    </citation>
    <scope>NUCLEOTIDE SEQUENCE</scope>
    <source>
        <strain evidence="3">2020QW-00022</strain>
    </source>
</reference>
<feature type="transmembrane region" description="Helical" evidence="1">
    <location>
        <begin position="9"/>
        <end position="30"/>
    </location>
</feature>
<gene>
    <name evidence="3" type="ORF">M0K77_003635</name>
    <name evidence="2" type="ORF">M0K77_RS18175</name>
</gene>
<sequence>MSDKSPVKILFLLTIAIILVSVSLYTYHIINTPIIPNCRATVKINISDSRSDLKGYYLLSVIPNENKPDQHTFVMNGRINSEGENYNISRKYLIKKETLGDHFFLRVENIFTDPGDQAKGKFNIRGVPEINQLYFVKIKRLSDKNYIFEENFSPLFICTI</sequence>
<keyword evidence="1" id="KW-0812">Transmembrane</keyword>
<dbReference type="AlphaFoldDB" id="A0A427HIG2"/>
<dbReference type="EMBL" id="ABEXCJ050000008">
    <property type="protein sequence ID" value="EMR4591279.1"/>
    <property type="molecule type" value="Genomic_DNA"/>
</dbReference>
<accession>A0A427HIG2</accession>
<keyword evidence="1" id="KW-0472">Membrane</keyword>
<evidence type="ECO:0000313" key="3">
    <source>
        <dbReference type="EMBL" id="EMR4591279.1"/>
    </source>
</evidence>
<comment type="caution">
    <text evidence="3">The sequence shown here is derived from an EMBL/GenBank/DDBJ whole genome shotgun (WGS) entry which is preliminary data.</text>
</comment>